<dbReference type="PANTHER" id="PTHR33055:SF3">
    <property type="entry name" value="PUTATIVE TRANSPOSASE FOR IS117-RELATED"/>
    <property type="match status" value="1"/>
</dbReference>
<reference evidence="4" key="1">
    <citation type="submission" date="2023-07" db="EMBL/GenBank/DDBJ databases">
        <title>The genome sequence of Rhodocytophaga aerolata KACC 12507.</title>
        <authorList>
            <person name="Zhang X."/>
        </authorList>
    </citation>
    <scope>NUCLEOTIDE SEQUENCE</scope>
    <source>
        <strain evidence="4">KACC 12507</strain>
    </source>
</reference>
<dbReference type="EMBL" id="JAUKPO010000001">
    <property type="protein sequence ID" value="MDO1444638.1"/>
    <property type="molecule type" value="Genomic_DNA"/>
</dbReference>
<dbReference type="RefSeq" id="WP_302035443.1">
    <property type="nucleotide sequence ID" value="NZ_JAUKPO010000001.1"/>
</dbReference>
<evidence type="ECO:0000256" key="1">
    <source>
        <dbReference type="SAM" id="Coils"/>
    </source>
</evidence>
<dbReference type="NCBIfam" id="NF033542">
    <property type="entry name" value="transpos_IS110"/>
    <property type="match status" value="1"/>
</dbReference>
<organism evidence="4 5">
    <name type="scientific">Rhodocytophaga aerolata</name>
    <dbReference type="NCBI Taxonomy" id="455078"/>
    <lineage>
        <taxon>Bacteria</taxon>
        <taxon>Pseudomonadati</taxon>
        <taxon>Bacteroidota</taxon>
        <taxon>Cytophagia</taxon>
        <taxon>Cytophagales</taxon>
        <taxon>Rhodocytophagaceae</taxon>
        <taxon>Rhodocytophaga</taxon>
    </lineage>
</organism>
<evidence type="ECO:0000259" key="2">
    <source>
        <dbReference type="Pfam" id="PF01548"/>
    </source>
</evidence>
<feature type="domain" description="Transposase IS110-like N-terminal" evidence="2">
    <location>
        <begin position="6"/>
        <end position="150"/>
    </location>
</feature>
<evidence type="ECO:0000313" key="5">
    <source>
        <dbReference type="Proteomes" id="UP001168528"/>
    </source>
</evidence>
<evidence type="ECO:0000259" key="3">
    <source>
        <dbReference type="Pfam" id="PF02371"/>
    </source>
</evidence>
<proteinExistence type="predicted"/>
<keyword evidence="1" id="KW-0175">Coiled coil</keyword>
<sequence length="333" mass="37671">MYNYFIGIDISKLTLDIVLVKQGQLVLHEQIENDLKAIKSFMKRVRQQPGFTIEQTLACMEHTGIYATHLLDYLTNQQVDVWLENALQIKKSGGIQRGKNDKVDAYRIALYAYRNCSQVRLWQPPRQVIQQLTQLTSMRSRLLNVIKQLSVPLQEHSLFVSMGSKALQKACCNSLKALKQDLAKIEKQIAQLIAADEELNRLFNLVTSVEGVGKVTAVQILLTTNEFKASFTAKKYACYAGVAPFPYRSGSSIKGRNRVSPLANKSVKTLLHLAALSAIKAKGELREYFLRKVAEGKNKMAVVNAVRNKLITRIFAVVKQNRKYEKNYTYSVV</sequence>
<dbReference type="InterPro" id="IPR003346">
    <property type="entry name" value="Transposase_20"/>
</dbReference>
<protein>
    <submittedName>
        <fullName evidence="4">IS110 family transposase</fullName>
    </submittedName>
</protein>
<gene>
    <name evidence="4" type="ORF">Q0590_00170</name>
</gene>
<dbReference type="InterPro" id="IPR002525">
    <property type="entry name" value="Transp_IS110-like_N"/>
</dbReference>
<dbReference type="Proteomes" id="UP001168528">
    <property type="component" value="Unassembled WGS sequence"/>
</dbReference>
<accession>A0ABT8R003</accession>
<name>A0ABT8R003_9BACT</name>
<dbReference type="Pfam" id="PF01548">
    <property type="entry name" value="DEDD_Tnp_IS110"/>
    <property type="match status" value="1"/>
</dbReference>
<feature type="domain" description="Transposase IS116/IS110/IS902 C-terminal" evidence="3">
    <location>
        <begin position="205"/>
        <end position="289"/>
    </location>
</feature>
<keyword evidence="5" id="KW-1185">Reference proteome</keyword>
<dbReference type="InterPro" id="IPR047650">
    <property type="entry name" value="Transpos_IS110"/>
</dbReference>
<feature type="coiled-coil region" evidence="1">
    <location>
        <begin position="175"/>
        <end position="202"/>
    </location>
</feature>
<dbReference type="PANTHER" id="PTHR33055">
    <property type="entry name" value="TRANSPOSASE FOR INSERTION SEQUENCE ELEMENT IS1111A"/>
    <property type="match status" value="1"/>
</dbReference>
<comment type="caution">
    <text evidence="4">The sequence shown here is derived from an EMBL/GenBank/DDBJ whole genome shotgun (WGS) entry which is preliminary data.</text>
</comment>
<evidence type="ECO:0000313" key="4">
    <source>
        <dbReference type="EMBL" id="MDO1444638.1"/>
    </source>
</evidence>
<dbReference type="Pfam" id="PF02371">
    <property type="entry name" value="Transposase_20"/>
    <property type="match status" value="1"/>
</dbReference>